<sequence>MTLHKKIDYSLVSFARKENYLVCSHENHIIMHAMRSTIEIQNSPFFTNLLP</sequence>
<reference evidence="1" key="1">
    <citation type="submission" date="2014-09" db="EMBL/GenBank/DDBJ databases">
        <authorList>
            <person name="Magalhaes I.L.F."/>
            <person name="Oliveira U."/>
            <person name="Santos F.R."/>
            <person name="Vidigal T.H.D.A."/>
            <person name="Brescovit A.D."/>
            <person name="Santos A.J."/>
        </authorList>
    </citation>
    <scope>NUCLEOTIDE SEQUENCE</scope>
    <source>
        <tissue evidence="1">Shoot tissue taken approximately 20 cm above the soil surface</tissue>
    </source>
</reference>
<protein>
    <submittedName>
        <fullName evidence="1">Uncharacterized protein</fullName>
    </submittedName>
</protein>
<dbReference type="AlphaFoldDB" id="A0A0A8YGT8"/>
<evidence type="ECO:0000313" key="1">
    <source>
        <dbReference type="EMBL" id="JAD25048.1"/>
    </source>
</evidence>
<organism evidence="1">
    <name type="scientific">Arundo donax</name>
    <name type="common">Giant reed</name>
    <name type="synonym">Donax arundinaceus</name>
    <dbReference type="NCBI Taxonomy" id="35708"/>
    <lineage>
        <taxon>Eukaryota</taxon>
        <taxon>Viridiplantae</taxon>
        <taxon>Streptophyta</taxon>
        <taxon>Embryophyta</taxon>
        <taxon>Tracheophyta</taxon>
        <taxon>Spermatophyta</taxon>
        <taxon>Magnoliopsida</taxon>
        <taxon>Liliopsida</taxon>
        <taxon>Poales</taxon>
        <taxon>Poaceae</taxon>
        <taxon>PACMAD clade</taxon>
        <taxon>Arundinoideae</taxon>
        <taxon>Arundineae</taxon>
        <taxon>Arundo</taxon>
    </lineage>
</organism>
<reference evidence="1" key="2">
    <citation type="journal article" date="2015" name="Data Brief">
        <title>Shoot transcriptome of the giant reed, Arundo donax.</title>
        <authorList>
            <person name="Barrero R.A."/>
            <person name="Guerrero F.D."/>
            <person name="Moolhuijzen P."/>
            <person name="Goolsby J.A."/>
            <person name="Tidwell J."/>
            <person name="Bellgard S.E."/>
            <person name="Bellgard M.I."/>
        </authorList>
    </citation>
    <scope>NUCLEOTIDE SEQUENCE</scope>
    <source>
        <tissue evidence="1">Shoot tissue taken approximately 20 cm above the soil surface</tissue>
    </source>
</reference>
<name>A0A0A8YGT8_ARUDO</name>
<accession>A0A0A8YGT8</accession>
<proteinExistence type="predicted"/>
<dbReference type="EMBL" id="GBRH01272847">
    <property type="protein sequence ID" value="JAD25048.1"/>
    <property type="molecule type" value="Transcribed_RNA"/>
</dbReference>